<protein>
    <submittedName>
        <fullName evidence="1">Unannotated protein</fullName>
    </submittedName>
</protein>
<dbReference type="Gene3D" id="2.60.120.380">
    <property type="match status" value="1"/>
</dbReference>
<dbReference type="EMBL" id="CAFAAO010000048">
    <property type="protein sequence ID" value="CAB4817029.1"/>
    <property type="molecule type" value="Genomic_DNA"/>
</dbReference>
<sequence>MHRLLAHVLSFAILITAAGFAQEVRAAVASEIPGTPLLGRSVVGSVGGATIDEVYAVNVPSGSVLIATVQGEFGAELGVYLFEPDATSILTAAPITSSARPGGTQSISTAVQLGGTYYVDINGRNLDRAYEYTLSLAIARDTTPPTFTSVSMPARARSGSVCAAVTARDVTSGVRDVRVRESSSGAAAAWLPYTGPGKYCTTASAGSGARGFDVTIRNGVGLAAAPRSFSVIIDDDAPVLSGSTPSQGGVLYEPRGSITWSFNEPVRLAGAVSDNIYVVSQAGARLAGVGQLLGDGTRVRWTPLVGLPAGSILLAAITGVRDQAGNETVPIESLEILRKQRSSLDLARIRSGSRWSWFRYTTTRNLIGRDVLMETYTNGAWQISAVITTSGVNGTFRVERSSGAAIRLRWAGDERVDGATSRRVGLGG</sequence>
<organism evidence="1">
    <name type="scientific">freshwater metagenome</name>
    <dbReference type="NCBI Taxonomy" id="449393"/>
    <lineage>
        <taxon>unclassified sequences</taxon>
        <taxon>metagenomes</taxon>
        <taxon>ecological metagenomes</taxon>
    </lineage>
</organism>
<accession>A0A6J6Z6F6</accession>
<reference evidence="1" key="1">
    <citation type="submission" date="2020-05" db="EMBL/GenBank/DDBJ databases">
        <authorList>
            <person name="Chiriac C."/>
            <person name="Salcher M."/>
            <person name="Ghai R."/>
            <person name="Kavagutti S V."/>
        </authorList>
    </citation>
    <scope>NUCLEOTIDE SEQUENCE</scope>
</reference>
<evidence type="ECO:0000313" key="1">
    <source>
        <dbReference type="EMBL" id="CAB4817029.1"/>
    </source>
</evidence>
<gene>
    <name evidence="1" type="ORF">UFOPK3037_01746</name>
</gene>
<name>A0A6J6Z6F6_9ZZZZ</name>
<proteinExistence type="predicted"/>
<dbReference type="AlphaFoldDB" id="A0A6J6Z6F6"/>